<dbReference type="SUPFAM" id="SSF53448">
    <property type="entry name" value="Nucleotide-diphospho-sugar transferases"/>
    <property type="match status" value="1"/>
</dbReference>
<dbReference type="EMBL" id="CP134880">
    <property type="protein sequence ID" value="WNM27641.1"/>
    <property type="molecule type" value="Genomic_DNA"/>
</dbReference>
<dbReference type="KEGG" id="dcp:RN607_01145"/>
<dbReference type="Proteomes" id="UP001303408">
    <property type="component" value="Chromosome"/>
</dbReference>
<organism evidence="1">
    <name type="scientific">Demequina capsici</name>
    <dbReference type="NCBI Taxonomy" id="3075620"/>
    <lineage>
        <taxon>Bacteria</taxon>
        <taxon>Bacillati</taxon>
        <taxon>Actinomycetota</taxon>
        <taxon>Actinomycetes</taxon>
        <taxon>Micrococcales</taxon>
        <taxon>Demequinaceae</taxon>
        <taxon>Demequina</taxon>
    </lineage>
</organism>
<sequence>MTSVGIVVSTLGRVEAVDALLSSLEGQCRDGDRVVVVAQDRPSELARLVARHADAGLPVAMITSARGASRGRNAGAALLDRTVDVLHFPNDTSRYPRGTLDALRGAVAATPLAALTPYGGDAPKAVLPVTGTPLDRYNAWSVIEMGLVIRADSFAELGGFDAEIGTGAATPWQAGEATDLVLRALDRWGPGCLSWLPPTVLLEGIAESHGLNPRERRRKLRAYNRGLGMVVRRWRYPAWWVLAFVLGGLAWSLRHPGYALVDGWQVALGRAEGWVGRVLGGSELQAVDR</sequence>
<dbReference type="InterPro" id="IPR029044">
    <property type="entry name" value="Nucleotide-diphossugar_trans"/>
</dbReference>
<protein>
    <recommendedName>
        <fullName evidence="2">Glycosyltransferase family 2 protein</fullName>
    </recommendedName>
</protein>
<proteinExistence type="predicted"/>
<evidence type="ECO:0008006" key="2">
    <source>
        <dbReference type="Google" id="ProtNLM"/>
    </source>
</evidence>
<dbReference type="RefSeq" id="WP_313543770.1">
    <property type="nucleotide sequence ID" value="NZ_CP134880.1"/>
</dbReference>
<accession>A0AA96FFI1</accession>
<reference evidence="1" key="1">
    <citation type="submission" date="2023-09" db="EMBL/GenBank/DDBJ databases">
        <title>Demequina sp. a novel bacteria isolated from Capsicum annuum.</title>
        <authorList>
            <person name="Humaira Z."/>
            <person name="Lee J."/>
            <person name="Cho D."/>
        </authorList>
    </citation>
    <scope>NUCLEOTIDE SEQUENCE</scope>
    <source>
        <strain evidence="1">PMTSA13</strain>
    </source>
</reference>
<evidence type="ECO:0000313" key="1">
    <source>
        <dbReference type="EMBL" id="WNM27641.1"/>
    </source>
</evidence>
<dbReference type="AlphaFoldDB" id="A0AA96FFI1"/>
<gene>
    <name evidence="1" type="ORF">RN607_01145</name>
</gene>
<name>A0AA96FFI1_9MICO</name>